<feature type="transmembrane region" description="Helical" evidence="8">
    <location>
        <begin position="280"/>
        <end position="299"/>
    </location>
</feature>
<proteinExistence type="inferred from homology"/>
<evidence type="ECO:0000313" key="10">
    <source>
        <dbReference type="EMBL" id="GHD64048.1"/>
    </source>
</evidence>
<dbReference type="EMBL" id="BMZS01000018">
    <property type="protein sequence ID" value="GHD64048.1"/>
    <property type="molecule type" value="Genomic_DNA"/>
</dbReference>
<feature type="transmembrane region" description="Helical" evidence="8">
    <location>
        <begin position="225"/>
        <end position="243"/>
    </location>
</feature>
<accession>A0A919CSW2</accession>
<dbReference type="PANTHER" id="PTHR43227:SF11">
    <property type="entry name" value="BLL4140 PROTEIN"/>
    <property type="match status" value="1"/>
</dbReference>
<dbReference type="Pfam" id="PF00528">
    <property type="entry name" value="BPD_transp_1"/>
    <property type="match status" value="1"/>
</dbReference>
<comment type="caution">
    <text evidence="10">The sequence shown here is derived from an EMBL/GenBank/DDBJ whole genome shotgun (WGS) entry which is preliminary data.</text>
</comment>
<dbReference type="GO" id="GO:0055085">
    <property type="term" value="P:transmembrane transport"/>
    <property type="evidence" value="ECO:0007669"/>
    <property type="project" value="InterPro"/>
</dbReference>
<dbReference type="PANTHER" id="PTHR43227">
    <property type="entry name" value="BLL4140 PROTEIN"/>
    <property type="match status" value="1"/>
</dbReference>
<dbReference type="CDD" id="cd06261">
    <property type="entry name" value="TM_PBP2"/>
    <property type="match status" value="1"/>
</dbReference>
<sequence>MVAEIEARVGLPTVLARRSAGRRSQLGRAALLLAPSLVFLAAFTYWPIGQVIGQALTIETFGSDTVGYGLGNFERLLADASFGRALLNNLVYALGTIVPSIAIALALAVGLQDATRFNAGLRTVVFFPVLLPLVAAAALFLFVFLPGIGLLDYYLARLGAGSTNWLGDPDIALWSLIGLTVWKNAGYYMLFFLAGLQAIPLDLYEAARLEGAGAWGRFRRITLPLLGPTLAFVLVIALVNVITQVDHVVVLTKGGPSDSTNLLLFYIYQQAHENYDYGKAAAATVLSVAGLLALSLLSLRTLERGIHYEA</sequence>
<protein>
    <submittedName>
        <fullName evidence="10">ABC transporter permease</fullName>
    </submittedName>
</protein>
<dbReference type="PROSITE" id="PS50928">
    <property type="entry name" value="ABC_TM1"/>
    <property type="match status" value="1"/>
</dbReference>
<comment type="subcellular location">
    <subcellularLocation>
        <location evidence="1 8">Cell membrane</location>
        <topology evidence="1 8">Multi-pass membrane protein</topology>
    </subcellularLocation>
</comment>
<dbReference type="InterPro" id="IPR050809">
    <property type="entry name" value="UgpAE/MalFG_permease"/>
</dbReference>
<dbReference type="GO" id="GO:0005886">
    <property type="term" value="C:plasma membrane"/>
    <property type="evidence" value="ECO:0007669"/>
    <property type="project" value="UniProtKB-SubCell"/>
</dbReference>
<name>A0A919CSW2_9PROT</name>
<feature type="transmembrane region" description="Helical" evidence="8">
    <location>
        <begin position="26"/>
        <end position="46"/>
    </location>
</feature>
<evidence type="ECO:0000256" key="6">
    <source>
        <dbReference type="ARBA" id="ARBA00022989"/>
    </source>
</evidence>
<comment type="similarity">
    <text evidence="2 8">Belongs to the binding-protein-dependent transport system permease family.</text>
</comment>
<keyword evidence="4" id="KW-1003">Cell membrane</keyword>
<evidence type="ECO:0000256" key="4">
    <source>
        <dbReference type="ARBA" id="ARBA00022475"/>
    </source>
</evidence>
<feature type="transmembrane region" description="Helical" evidence="8">
    <location>
        <begin position="123"/>
        <end position="145"/>
    </location>
</feature>
<evidence type="ECO:0000256" key="3">
    <source>
        <dbReference type="ARBA" id="ARBA00022448"/>
    </source>
</evidence>
<dbReference type="Proteomes" id="UP000630353">
    <property type="component" value="Unassembled WGS sequence"/>
</dbReference>
<organism evidence="10 11">
    <name type="scientific">Thalassobaculum fulvum</name>
    <dbReference type="NCBI Taxonomy" id="1633335"/>
    <lineage>
        <taxon>Bacteria</taxon>
        <taxon>Pseudomonadati</taxon>
        <taxon>Pseudomonadota</taxon>
        <taxon>Alphaproteobacteria</taxon>
        <taxon>Rhodospirillales</taxon>
        <taxon>Thalassobaculaceae</taxon>
        <taxon>Thalassobaculum</taxon>
    </lineage>
</organism>
<evidence type="ECO:0000256" key="8">
    <source>
        <dbReference type="RuleBase" id="RU363032"/>
    </source>
</evidence>
<dbReference type="InterPro" id="IPR000515">
    <property type="entry name" value="MetI-like"/>
</dbReference>
<evidence type="ECO:0000256" key="7">
    <source>
        <dbReference type="ARBA" id="ARBA00023136"/>
    </source>
</evidence>
<evidence type="ECO:0000256" key="1">
    <source>
        <dbReference type="ARBA" id="ARBA00004651"/>
    </source>
</evidence>
<gene>
    <name evidence="10" type="ORF">GCM10017083_55250</name>
</gene>
<dbReference type="InterPro" id="IPR035906">
    <property type="entry name" value="MetI-like_sf"/>
</dbReference>
<feature type="transmembrane region" description="Helical" evidence="8">
    <location>
        <begin position="90"/>
        <end position="111"/>
    </location>
</feature>
<keyword evidence="6 8" id="KW-1133">Transmembrane helix</keyword>
<keyword evidence="7 8" id="KW-0472">Membrane</keyword>
<dbReference type="Gene3D" id="1.10.3720.10">
    <property type="entry name" value="MetI-like"/>
    <property type="match status" value="1"/>
</dbReference>
<keyword evidence="3 8" id="KW-0813">Transport</keyword>
<reference evidence="10" key="1">
    <citation type="journal article" date="2014" name="Int. J. Syst. Evol. Microbiol.">
        <title>Complete genome sequence of Corynebacterium casei LMG S-19264T (=DSM 44701T), isolated from a smear-ripened cheese.</title>
        <authorList>
            <consortium name="US DOE Joint Genome Institute (JGI-PGF)"/>
            <person name="Walter F."/>
            <person name="Albersmeier A."/>
            <person name="Kalinowski J."/>
            <person name="Ruckert C."/>
        </authorList>
    </citation>
    <scope>NUCLEOTIDE SEQUENCE</scope>
    <source>
        <strain evidence="10">KCTC 42651</strain>
    </source>
</reference>
<feature type="domain" description="ABC transmembrane type-1" evidence="9">
    <location>
        <begin position="86"/>
        <end position="298"/>
    </location>
</feature>
<evidence type="ECO:0000313" key="11">
    <source>
        <dbReference type="Proteomes" id="UP000630353"/>
    </source>
</evidence>
<evidence type="ECO:0000259" key="9">
    <source>
        <dbReference type="PROSITE" id="PS50928"/>
    </source>
</evidence>
<keyword evidence="11" id="KW-1185">Reference proteome</keyword>
<evidence type="ECO:0000256" key="2">
    <source>
        <dbReference type="ARBA" id="ARBA00009306"/>
    </source>
</evidence>
<reference evidence="10" key="2">
    <citation type="submission" date="2020-09" db="EMBL/GenBank/DDBJ databases">
        <authorList>
            <person name="Sun Q."/>
            <person name="Kim S."/>
        </authorList>
    </citation>
    <scope>NUCLEOTIDE SEQUENCE</scope>
    <source>
        <strain evidence="10">KCTC 42651</strain>
    </source>
</reference>
<dbReference type="SUPFAM" id="SSF161098">
    <property type="entry name" value="MetI-like"/>
    <property type="match status" value="1"/>
</dbReference>
<evidence type="ECO:0000256" key="5">
    <source>
        <dbReference type="ARBA" id="ARBA00022692"/>
    </source>
</evidence>
<dbReference type="AlphaFoldDB" id="A0A919CSW2"/>
<keyword evidence="5 8" id="KW-0812">Transmembrane</keyword>